<evidence type="ECO:0000256" key="1">
    <source>
        <dbReference type="SAM" id="MobiDB-lite"/>
    </source>
</evidence>
<protein>
    <submittedName>
        <fullName evidence="2">Uncharacterized protein</fullName>
    </submittedName>
</protein>
<feature type="region of interest" description="Disordered" evidence="1">
    <location>
        <begin position="248"/>
        <end position="330"/>
    </location>
</feature>
<gene>
    <name evidence="2" type="ORF">VFH_III085640</name>
</gene>
<dbReference type="EMBL" id="OX451738">
    <property type="protein sequence ID" value="CAI8603418.1"/>
    <property type="molecule type" value="Genomic_DNA"/>
</dbReference>
<feature type="compositionally biased region" description="Polar residues" evidence="1">
    <location>
        <begin position="282"/>
        <end position="292"/>
    </location>
</feature>
<feature type="compositionally biased region" description="Polar residues" evidence="1">
    <location>
        <begin position="313"/>
        <end position="324"/>
    </location>
</feature>
<dbReference type="PANTHER" id="PTHR38371:SF1">
    <property type="entry name" value="RHO GTPASE-ACTIVATING PROTEIN"/>
    <property type="match status" value="1"/>
</dbReference>
<feature type="compositionally biased region" description="Polar residues" evidence="1">
    <location>
        <begin position="222"/>
        <end position="234"/>
    </location>
</feature>
<feature type="compositionally biased region" description="Basic residues" evidence="1">
    <location>
        <begin position="261"/>
        <end position="270"/>
    </location>
</feature>
<sequence length="420" mass="46957">MWRETVCVVVVWVIRRWLMQRGSLCLRRCGYDPTRAPLWLVTVTSYARWLVGGDIMYGVDSNLYVSVSRLYELMVICFDKFGLCDINVKGMLRYFSSYTCVPTPAFNEMYEEYFSSVKNTEVPRSGIGISENHNEMYHGVDSGWKHDEQIWEAAGSLPPAHCYFFHQDSRIQNLVRSRLCNFSPLGVNGANQQQNVSHIDYMGQFDNGGASKTPGVPRGRVNGSTSRRSKSVDLNVQETFNASEGWVDPKIVSPLGSGTSSRKKATKRSSTKSSVSKRKSEQSILNSSNVSGNWVEPKSGTMPKDAGRRRVQASGQSAGQSTGHWFTGSDGRKTLQQLKQRKLNLTAPASPGAFGRIAKLRNFGLVAQIKRMASDPCMDVKLRARVALGQIISFASKTVHQFAFIFFNQSEQCKSFQFSK</sequence>
<dbReference type="AlphaFoldDB" id="A0AAV1A2I1"/>
<feature type="region of interest" description="Disordered" evidence="1">
    <location>
        <begin position="202"/>
        <end position="234"/>
    </location>
</feature>
<evidence type="ECO:0000313" key="3">
    <source>
        <dbReference type="Proteomes" id="UP001157006"/>
    </source>
</evidence>
<keyword evidence="3" id="KW-1185">Reference proteome</keyword>
<name>A0AAV1A2I1_VICFA</name>
<reference evidence="2 3" key="1">
    <citation type="submission" date="2023-01" db="EMBL/GenBank/DDBJ databases">
        <authorList>
            <person name="Kreplak J."/>
        </authorList>
    </citation>
    <scope>NUCLEOTIDE SEQUENCE [LARGE SCALE GENOMIC DNA]</scope>
</reference>
<evidence type="ECO:0000313" key="2">
    <source>
        <dbReference type="EMBL" id="CAI8603418.1"/>
    </source>
</evidence>
<organism evidence="2 3">
    <name type="scientific">Vicia faba</name>
    <name type="common">Broad bean</name>
    <name type="synonym">Faba vulgaris</name>
    <dbReference type="NCBI Taxonomy" id="3906"/>
    <lineage>
        <taxon>Eukaryota</taxon>
        <taxon>Viridiplantae</taxon>
        <taxon>Streptophyta</taxon>
        <taxon>Embryophyta</taxon>
        <taxon>Tracheophyta</taxon>
        <taxon>Spermatophyta</taxon>
        <taxon>Magnoliopsida</taxon>
        <taxon>eudicotyledons</taxon>
        <taxon>Gunneridae</taxon>
        <taxon>Pentapetalae</taxon>
        <taxon>rosids</taxon>
        <taxon>fabids</taxon>
        <taxon>Fabales</taxon>
        <taxon>Fabaceae</taxon>
        <taxon>Papilionoideae</taxon>
        <taxon>50 kb inversion clade</taxon>
        <taxon>NPAAA clade</taxon>
        <taxon>Hologalegina</taxon>
        <taxon>IRL clade</taxon>
        <taxon>Fabeae</taxon>
        <taxon>Vicia</taxon>
    </lineage>
</organism>
<dbReference type="Proteomes" id="UP001157006">
    <property type="component" value="Chromosome 3"/>
</dbReference>
<dbReference type="PANTHER" id="PTHR38371">
    <property type="entry name" value="RHO GTPASE-ACTIVATING PROTEIN"/>
    <property type="match status" value="1"/>
</dbReference>
<accession>A0AAV1A2I1</accession>
<proteinExistence type="predicted"/>